<dbReference type="GO" id="GO:0005096">
    <property type="term" value="F:GTPase activator activity"/>
    <property type="evidence" value="ECO:0007669"/>
    <property type="project" value="TreeGrafter"/>
</dbReference>
<feature type="compositionally biased region" description="Gly residues" evidence="1">
    <location>
        <begin position="318"/>
        <end position="337"/>
    </location>
</feature>
<sequence length="2988" mass="337951">MVGTVYSLLNHIYLERILPVLPHEVGHGQYHDVESNEVFLMHRGLIMDVTYSQGSDAVVRNSLEMIESIMGKQHNILQLNEEQIQSILVLVRLLSDNLEYVWEGIEARHTKDPRGGGIGAVVGFATHRPCFHSVSPRPLDADVALGLLDLCGRIKFDTNALHILRNMSQQLYGNTSLVSANILPAQQHFLKHRNGTGCANKVDLTVDYILRFLSAANPAEFTRYMRRMVLKPFLESHVGMEQGVLHFMDLFGCVYLNKGNITRYLEMIRSMANNMRKTIYHCLLLHYAARALMFWIIGRPVEYTRIFRILRRSTGSSASGGGSISGSGSNGGNGGSTGSTSASVASNDNASITSNTSSVNDEEIAKPLLHLASALFEETYSTFNISSLLTTVNAYGANNNNVSGGSSNGAISLNLGGSSNTSSNAKEVATPQSASSSMSLFSTPSAGSSGSDANVSELEDHTSERWNPDARPIQPEVPHMRNVLELYTTPDGSESLSHTIVLRFLMTLLMLDPDVFTELNSTTFKNIPEAKGNNSSYGKYDNEEREKPMGGSIKHFTHGLKKLTTLPSSKKKSVKMISTIVKNITGVVLVADQAIMDTVKSLITLFTMTSSVSLVDTSVPSVLFCKRLFPILACNLDLGRDWERETKLNPYLQKCLARHPAAYCRLQIEFFAASTQLEQNSFLSHLQLNDVGSSSNLKRLTLYTEGFRVFFHLPSTRELREGTALTTAEFLKTLFYWVPDVIMKSLPYFDGKITHLISSILDGSILDGVKDRRLLKVSATSSSSSITSLSNSQYVPIGSPTGASPLDFHSGAHSQTMARSNSNASSSSETSLINTPVNQPDFQLGHLIAPKARRVSGTSSATKKTSILISPEALEADRTPHSSTRSQGGNVSGIGTVNNSSATAGEFSAFSTGASPLVRNVRSPLRHSRQRRGSDETSTRPSRSSMTIAAENSSSREHDARRIMVNIFSIFKRITDYIIVPHIENVDPEWPEKDFRSIIKSIFCAIIDTDANLQQTAQSFMDVLINYMSEFNENVSPRTTCGYYKLYSYTIGLFSSALFDLKLDNQKREALLDIVVKSLKVRGNLARNLEMTETNLDEFFEVERATFPLIFSSVGRGLFVSLYCNRSNAQKLIKAAYKEFYLEIEFHGRVSGHLDPSWADNLGFAKAMSEDNYVASGSVAFQRSLRTNILRHIKYPDIILFDAMSFIYKKWMALAAVKNMNQEENSDFRSFGGMIASLSGVLLTVDTVKYPNLSEIRIDLGHQINYFIGKQCKWLNNPDLLTRESARDILSTELHPLAFKLLFSNLKSKIDELKDLDLTAPGHDLSFVLLEQIIIILRTILRREDDEKIMILFSVDVIHFIDDIVEILEKMPNDSMKFFKAVIHMSKVFRAMESAQGNLGIVGHYGLKNKWLKLVTVWFKLTMDREYDIENISKPHREMDLRQRDADILLMDTAIECSKALAFLTKNVPLEVPPSVSEEELKRSKYVVFGNHFNILLKGLERSTDMDRYPPSLKHKVSVLNENVIISLTNLSNANVEAGLQYSFPMGFSKDNNIKIAFLKVFINIINNYSSSREQELNSKLIAQNNILLYGLKNPDSVVNFIKICPANEIDSLSAGLVNAFDSRNASIILVIELIKDEIKNAPRHMDILRRNSCATRTLSLFARNKGNAYLCRVLRPFLSELISTGEHFEIEKLNPSDPSASLQVELFVKYMTLLVDTITSSVDIFPTELVVVCQTIFSAVEDKFPLYVYVAVGSFVFLRFFCPALVSPEAEGIIEISEAPYKRPFITLAKVIQSLANGSDNVARWPALESQSHFLEKCRNRIFEFLKDICESKREVDIPVNFDPAPVPFDFNYIHKYIYLFELDMRKANLAEFQSFGEFPRLKERFLMIDENMAILGQPREELRNEIPQYIIDSKEEYPQLYEFMSRHAFRSIAVFNTSNTFVHESMSSDGLPIITLTFSSFRSKNIEIETIIYRTFQIYARIWSVKYYLVLDCTQFDENEVDVIKLVSLFNNLLPHIALQNCCGYYYFNITESFVSQWNKFFTRANPFVAYKVPHYFINSYSQPDFVKSLGLSAQSMDVISDVRVSLHDIVLYDERKKRFTPVSLKIGNKFFQVLHETVKQYKIQGWDHLVDLKFNDVFQINNVSSVNITSYTGVASEFTVHLEGGRTLIFSSPKYLEIVKMFYYTLAKIDDEYGMVSLASDSEETVTDTNKDEYEQRCKTVCHLLLIIMVGLYSEDDTVKSVSYNLLATTQDAFKLDFGTRIHSSPEVHVPNDCGTFLCLLAKSIAKDAPDLTRYIFEFFVNGLLNNMIPFNFIPQTIFCLSYWVPNLYKEVYLVDEEEGPEVTAELIRGLIKLTVSEPSFTTIYLQQIWFQLALEGRLTFLIVEEVLNQALDRDSENRDWKKLLPLLNALPTIEVTSHIISRLMNMIKSFLPSLRLESVTQSWSELTILVKAIVPLFFESPLIAQMFLPEALFISSLLIDVGPNEIRSSLYELLMNVCHSLTINDSLPEKEKQKLDGVCSTFSRQKFRFMFGFSQYKGRTMQSFSASSFASKFGALEQFTTNLVYLMDYSGMTEASQWKTRYKKYLVDAVFNSDSFLSARAMMILGIIGKSNTSEVLCKNLLDETLKVYSDPHITDEQLFLLIAHVFTYSKIVEGLDPSLELMKQLFWLSAVFVESPNPVIFEGGMLFMTNCLNRLYEDHFARGKEKLLTPILMRSRFFVESYLAELEEYNNGVWSEGNFAHNILRIICRGCSVPSLKSAAMEFLQVQFRNAYREHNSYPESTHYLCYLFFLYLLLPAEKFFTVLQEVNLTDGLIALDNNNRLPRCLLKWISTNRECPNITLYQGAVLFNSTLSDEPCKLRFALVMRFLIKANPPCVFNFYMATRKELRRISALEMTSDCVPVSFDVLRMMVKHAEVGELNDFHERSLARIRQRGLGFITKIEVSDHGPADIIAVLESQGELIYRRKRAITVILSRMSCFEEGV</sequence>
<evidence type="ECO:0000313" key="4">
    <source>
        <dbReference type="Proteomes" id="UP000187013"/>
    </source>
</evidence>
<evidence type="ECO:0000259" key="2">
    <source>
        <dbReference type="PROSITE" id="PS50018"/>
    </source>
</evidence>
<evidence type="ECO:0000256" key="1">
    <source>
        <dbReference type="SAM" id="MobiDB-lite"/>
    </source>
</evidence>
<dbReference type="InterPro" id="IPR008936">
    <property type="entry name" value="Rho_GTPase_activation_prot"/>
</dbReference>
<dbReference type="OrthoDB" id="28245at2759"/>
<dbReference type="PANTHER" id="PTHR14149">
    <property type="entry name" value="RAS GTPASE-ACTIVATING PROTEIN WITH IQ MOTIF"/>
    <property type="match status" value="1"/>
</dbReference>
<feature type="region of interest" description="Disordered" evidence="1">
    <location>
        <begin position="420"/>
        <end position="474"/>
    </location>
</feature>
<comment type="caution">
    <text evidence="3">The sequence shown here is derived from an EMBL/GenBank/DDBJ whole genome shotgun (WGS) entry which is preliminary data.</text>
</comment>
<name>A0A1Q3A9H9_ZYGRO</name>
<dbReference type="InterPro" id="IPR023152">
    <property type="entry name" value="RasGAP_CS"/>
</dbReference>
<feature type="compositionally biased region" description="Polar residues" evidence="1">
    <location>
        <begin position="881"/>
        <end position="897"/>
    </location>
</feature>
<dbReference type="EMBL" id="BDGX01000033">
    <property type="protein sequence ID" value="GAV52250.1"/>
    <property type="molecule type" value="Genomic_DNA"/>
</dbReference>
<dbReference type="Gene3D" id="3.40.525.10">
    <property type="entry name" value="CRAL-TRIO lipid binding domain"/>
    <property type="match status" value="1"/>
</dbReference>
<dbReference type="GO" id="GO:0005938">
    <property type="term" value="C:cell cortex"/>
    <property type="evidence" value="ECO:0007669"/>
    <property type="project" value="TreeGrafter"/>
</dbReference>
<dbReference type="Gene3D" id="1.10.506.10">
    <property type="entry name" value="GTPase Activation - p120gap, domain 1"/>
    <property type="match status" value="1"/>
</dbReference>
<dbReference type="InterPro" id="IPR036865">
    <property type="entry name" value="CRAL-TRIO_dom_sf"/>
</dbReference>
<feature type="domain" description="Ras-GAP" evidence="2">
    <location>
        <begin position="1609"/>
        <end position="1798"/>
    </location>
</feature>
<dbReference type="Proteomes" id="UP000187013">
    <property type="component" value="Unassembled WGS sequence"/>
</dbReference>
<dbReference type="PROSITE" id="PS00509">
    <property type="entry name" value="RAS_GTPASE_ACTIV_1"/>
    <property type="match status" value="1"/>
</dbReference>
<proteinExistence type="predicted"/>
<feature type="region of interest" description="Disordered" evidence="1">
    <location>
        <begin position="918"/>
        <end position="955"/>
    </location>
</feature>
<dbReference type="SUPFAM" id="SSF48350">
    <property type="entry name" value="GTPase activation domain, GAP"/>
    <property type="match status" value="1"/>
</dbReference>
<dbReference type="InterPro" id="IPR001936">
    <property type="entry name" value="RasGAP_dom"/>
</dbReference>
<reference evidence="3 4" key="1">
    <citation type="submission" date="2016-08" db="EMBL/GenBank/DDBJ databases">
        <title>Draft genome sequence of allopolyploid Zygosaccharomyces rouxii.</title>
        <authorList>
            <person name="Watanabe J."/>
            <person name="Uehara K."/>
            <person name="Mogi Y."/>
            <person name="Tsukioka Y."/>
        </authorList>
    </citation>
    <scope>NUCLEOTIDE SEQUENCE [LARGE SCALE GENOMIC DNA]</scope>
    <source>
        <strain evidence="3 4">NBRC 110957</strain>
    </source>
</reference>
<accession>A0A1Q3A9H9</accession>
<feature type="compositionally biased region" description="Basic and acidic residues" evidence="1">
    <location>
        <begin position="458"/>
        <end position="468"/>
    </location>
</feature>
<dbReference type="SMART" id="SM00323">
    <property type="entry name" value="RasGAP"/>
    <property type="match status" value="1"/>
</dbReference>
<protein>
    <recommendedName>
        <fullName evidence="2">Ras-GAP domain-containing protein</fullName>
    </recommendedName>
</protein>
<organism evidence="3 4">
    <name type="scientific">Zygosaccharomyces rouxii</name>
    <dbReference type="NCBI Taxonomy" id="4956"/>
    <lineage>
        <taxon>Eukaryota</taxon>
        <taxon>Fungi</taxon>
        <taxon>Dikarya</taxon>
        <taxon>Ascomycota</taxon>
        <taxon>Saccharomycotina</taxon>
        <taxon>Saccharomycetes</taxon>
        <taxon>Saccharomycetales</taxon>
        <taxon>Saccharomycetaceae</taxon>
        <taxon>Zygosaccharomyces</taxon>
    </lineage>
</organism>
<dbReference type="GO" id="GO:0007165">
    <property type="term" value="P:signal transduction"/>
    <property type="evidence" value="ECO:0007669"/>
    <property type="project" value="UniProtKB-ARBA"/>
</dbReference>
<feature type="compositionally biased region" description="Polar residues" evidence="1">
    <location>
        <begin position="939"/>
        <end position="953"/>
    </location>
</feature>
<feature type="region of interest" description="Disordered" evidence="1">
    <location>
        <begin position="805"/>
        <end position="836"/>
    </location>
</feature>
<feature type="compositionally biased region" description="Polar residues" evidence="1">
    <location>
        <begin position="856"/>
        <end position="868"/>
    </location>
</feature>
<feature type="compositionally biased region" description="Polar residues" evidence="1">
    <location>
        <begin position="430"/>
        <end position="454"/>
    </location>
</feature>
<dbReference type="CDD" id="cd05392">
    <property type="entry name" value="RasGAP_Neurofibromin_like"/>
    <property type="match status" value="1"/>
</dbReference>
<dbReference type="Pfam" id="PF00616">
    <property type="entry name" value="RasGAP"/>
    <property type="match status" value="1"/>
</dbReference>
<feature type="compositionally biased region" description="Low complexity" evidence="1">
    <location>
        <begin position="338"/>
        <end position="347"/>
    </location>
</feature>
<feature type="region of interest" description="Disordered" evidence="1">
    <location>
        <begin position="314"/>
        <end position="347"/>
    </location>
</feature>
<gene>
    <name evidence="3" type="ORF">ZYGR_0AG02410</name>
</gene>
<evidence type="ECO:0000313" key="3">
    <source>
        <dbReference type="EMBL" id="GAV52250.1"/>
    </source>
</evidence>
<dbReference type="PROSITE" id="PS50018">
    <property type="entry name" value="RAS_GTPASE_ACTIV_2"/>
    <property type="match status" value="1"/>
</dbReference>
<feature type="region of interest" description="Disordered" evidence="1">
    <location>
        <begin position="853"/>
        <end position="897"/>
    </location>
</feature>